<sequence>MGATEDTSRGVCQSCHTVGTTVRERGRVSLMAVLCDPCWNAYANQLALEEGATAPPQAEPDPDDIAWYEPPTCSDCGAAVRHYPTNYDRWVYLAVEDVPAKDVAPRYRWRLQSLQGRHSSVPGAIVAVRIRSIEPLPSELVRPAHRALCLNPEAVQEAEEGRAAGPE</sequence>
<dbReference type="AlphaFoldDB" id="A0A1V0TQ95"/>
<accession>A0A1V0TQ95</accession>
<dbReference type="InterPro" id="IPR045729">
    <property type="entry name" value="DUF6083"/>
</dbReference>
<dbReference type="KEGG" id="sgv:B1H19_12890"/>
<evidence type="ECO:0000313" key="1">
    <source>
        <dbReference type="EMBL" id="ARF54990.1"/>
    </source>
</evidence>
<dbReference type="EMBL" id="CP020569">
    <property type="protein sequence ID" value="ARF54990.1"/>
    <property type="molecule type" value="Genomic_DNA"/>
</dbReference>
<name>A0A1V0TQ95_9ACTN</name>
<dbReference type="Proteomes" id="UP000192726">
    <property type="component" value="Chromosome"/>
</dbReference>
<keyword evidence="2" id="KW-1185">Reference proteome</keyword>
<proteinExistence type="predicted"/>
<organism evidence="1 2">
    <name type="scientific">Streptomyces gilvosporeus</name>
    <dbReference type="NCBI Taxonomy" id="553510"/>
    <lineage>
        <taxon>Bacteria</taxon>
        <taxon>Bacillati</taxon>
        <taxon>Actinomycetota</taxon>
        <taxon>Actinomycetes</taxon>
        <taxon>Kitasatosporales</taxon>
        <taxon>Streptomycetaceae</taxon>
        <taxon>Streptomyces</taxon>
    </lineage>
</organism>
<gene>
    <name evidence="1" type="ORF">B1H19_12890</name>
</gene>
<dbReference type="Pfam" id="PF19561">
    <property type="entry name" value="DUF6083"/>
    <property type="match status" value="1"/>
</dbReference>
<protein>
    <submittedName>
        <fullName evidence="1">Uncharacterized protein</fullName>
    </submittedName>
</protein>
<evidence type="ECO:0000313" key="2">
    <source>
        <dbReference type="Proteomes" id="UP000192726"/>
    </source>
</evidence>
<reference evidence="1 2" key="1">
    <citation type="submission" date="2017-04" db="EMBL/GenBank/DDBJ databases">
        <title>Complete Genome Sequence of Streptomyces gilvosporeus F607, a Capable Producer of Natamycin.</title>
        <authorList>
            <person name="Zong G."/>
            <person name="Zhong C."/>
            <person name="Fu J."/>
            <person name="Qin R."/>
            <person name="Cao G."/>
        </authorList>
    </citation>
    <scope>NUCLEOTIDE SEQUENCE [LARGE SCALE GENOMIC DNA]</scope>
    <source>
        <strain evidence="1 2">F607</strain>
    </source>
</reference>